<evidence type="ECO:0000256" key="4">
    <source>
        <dbReference type="ARBA" id="ARBA00022989"/>
    </source>
</evidence>
<evidence type="ECO:0000256" key="5">
    <source>
        <dbReference type="ARBA" id="ARBA00023136"/>
    </source>
</evidence>
<feature type="transmembrane region" description="Helical" evidence="7">
    <location>
        <begin position="359"/>
        <end position="379"/>
    </location>
</feature>
<evidence type="ECO:0000256" key="3">
    <source>
        <dbReference type="ARBA" id="ARBA00022692"/>
    </source>
</evidence>
<dbReference type="Pfam" id="PF00939">
    <property type="entry name" value="Na_sulph_symp"/>
    <property type="match status" value="1"/>
</dbReference>
<evidence type="ECO:0000313" key="8">
    <source>
        <dbReference type="EMBL" id="VFR47220.1"/>
    </source>
</evidence>
<feature type="transmembrane region" description="Helical" evidence="7">
    <location>
        <begin position="240"/>
        <end position="262"/>
    </location>
</feature>
<keyword evidence="3 7" id="KW-0812">Transmembrane</keyword>
<gene>
    <name evidence="9" type="ORF">BER1_3514</name>
    <name evidence="8" type="ORF">BER2_3483</name>
</gene>
<organism evidence="9">
    <name type="scientific">plant metagenome</name>
    <dbReference type="NCBI Taxonomy" id="1297885"/>
    <lineage>
        <taxon>unclassified sequences</taxon>
        <taxon>metagenomes</taxon>
        <taxon>organismal metagenomes</taxon>
    </lineage>
</organism>
<feature type="transmembrane region" description="Helical" evidence="7">
    <location>
        <begin position="174"/>
        <end position="190"/>
    </location>
</feature>
<comment type="subcellular location">
    <subcellularLocation>
        <location evidence="1">Membrane</location>
        <topology evidence="1">Multi-pass membrane protein</topology>
    </subcellularLocation>
</comment>
<dbReference type="GO" id="GO:0005886">
    <property type="term" value="C:plasma membrane"/>
    <property type="evidence" value="ECO:0007669"/>
    <property type="project" value="TreeGrafter"/>
</dbReference>
<evidence type="ECO:0000256" key="2">
    <source>
        <dbReference type="ARBA" id="ARBA00022448"/>
    </source>
</evidence>
<dbReference type="EMBL" id="CAADIH010000026">
    <property type="protein sequence ID" value="VFR47220.1"/>
    <property type="molecule type" value="Genomic_DNA"/>
</dbReference>
<keyword evidence="4 7" id="KW-1133">Transmembrane helix</keyword>
<feature type="transmembrane region" description="Helical" evidence="7">
    <location>
        <begin position="391"/>
        <end position="411"/>
    </location>
</feature>
<feature type="transmembrane region" description="Helical" evidence="7">
    <location>
        <begin position="67"/>
        <end position="91"/>
    </location>
</feature>
<proteinExistence type="predicted"/>
<dbReference type="CDD" id="cd01115">
    <property type="entry name" value="SLC13_permease"/>
    <property type="match status" value="1"/>
</dbReference>
<keyword evidence="5 7" id="KW-0472">Membrane</keyword>
<dbReference type="AlphaFoldDB" id="A0A484RD73"/>
<keyword evidence="2" id="KW-0813">Transport</keyword>
<evidence type="ECO:0000256" key="7">
    <source>
        <dbReference type="SAM" id="Phobius"/>
    </source>
</evidence>
<evidence type="ECO:0000256" key="6">
    <source>
        <dbReference type="SAM" id="MobiDB-lite"/>
    </source>
</evidence>
<dbReference type="InterPro" id="IPR001898">
    <property type="entry name" value="SLC13A/DASS"/>
</dbReference>
<accession>A0A484RD73</accession>
<dbReference type="PANTHER" id="PTHR10283">
    <property type="entry name" value="SOLUTE CARRIER FAMILY 13 MEMBER"/>
    <property type="match status" value="1"/>
</dbReference>
<dbReference type="NCBIfam" id="TIGR00785">
    <property type="entry name" value="dass"/>
    <property type="match status" value="1"/>
</dbReference>
<dbReference type="GO" id="GO:0015141">
    <property type="term" value="F:succinate transmembrane transporter activity"/>
    <property type="evidence" value="ECO:0007669"/>
    <property type="project" value="UniProtKB-ARBA"/>
</dbReference>
<feature type="transmembrane region" description="Helical" evidence="7">
    <location>
        <begin position="442"/>
        <end position="461"/>
    </location>
</feature>
<evidence type="ECO:0000256" key="1">
    <source>
        <dbReference type="ARBA" id="ARBA00004141"/>
    </source>
</evidence>
<dbReference type="PANTHER" id="PTHR10283:SF82">
    <property type="entry name" value="SOLUTE CARRIER FAMILY 13 MEMBER 2"/>
    <property type="match status" value="1"/>
</dbReference>
<feature type="region of interest" description="Disordered" evidence="6">
    <location>
        <begin position="1"/>
        <end position="33"/>
    </location>
</feature>
<feature type="transmembrane region" description="Helical" evidence="7">
    <location>
        <begin position="482"/>
        <end position="507"/>
    </location>
</feature>
<protein>
    <submittedName>
        <fullName evidence="9">Anion transporter</fullName>
    </submittedName>
</protein>
<feature type="transmembrane region" description="Helical" evidence="7">
    <location>
        <begin position="35"/>
        <end position="55"/>
    </location>
</feature>
<dbReference type="EMBL" id="CAADIE010000031">
    <property type="protein sequence ID" value="VFR47267.1"/>
    <property type="molecule type" value="Genomic_DNA"/>
</dbReference>
<sequence>MADHTSTADARSAASPGSEAPPPPPTTTAKPEKPVVKPIPVCVGFALFAALLILPAPADMSPEAWRLVAVAALMIAWWITEAVPVAVTALLPVALFPLVGATSAGDAANPYGDPIIFLFMGGFFLAMAMERWHLHRRIALNIVSRTGSQQHRIVGGFMLATAFCGLWVSNTATAVMMLPVALSVAGLISQKGGSSKFPLALMLSVAYAASIGGIGTLIGTPPNALLAGALNQTYGYDIGFAQWMIFGMPIMLVMLFGAWLLLTRVSIRLGREPIEGADELFQSQLTELGGWSTAERRVAMVFVVTASLWILRSPLQSFIPGLSDASIAILAAIALFIIPSGDKEGGALVNWTMTKNLPWNILVLFGGGLSLSAAVVATGLDGWIGDQLGGYASALPTIGVVALVVLAVLIMTEFMSNTATAATFIPIMSGLAMSLGENPLLLMVPATLAASMTFMLPVATPPNALVFSSGHITIPQMAKHGFLMNILSMIVITGLGYWLLITFFGAVAGELPSWAERGAK</sequence>
<dbReference type="InterPro" id="IPR031312">
    <property type="entry name" value="Na/sul_symport_CS"/>
</dbReference>
<feature type="transmembrane region" description="Helical" evidence="7">
    <location>
        <begin position="197"/>
        <end position="220"/>
    </location>
</feature>
<feature type="transmembrane region" description="Helical" evidence="7">
    <location>
        <begin position="111"/>
        <end position="129"/>
    </location>
</feature>
<evidence type="ECO:0000313" key="9">
    <source>
        <dbReference type="EMBL" id="VFR47267.1"/>
    </source>
</evidence>
<name>A0A484RD73_9ZZZZ</name>
<dbReference type="PROSITE" id="PS01271">
    <property type="entry name" value="NA_SULFATE"/>
    <property type="match status" value="1"/>
</dbReference>
<feature type="transmembrane region" description="Helical" evidence="7">
    <location>
        <begin position="418"/>
        <end position="436"/>
    </location>
</feature>
<reference evidence="9" key="1">
    <citation type="submission" date="2019-03" db="EMBL/GenBank/DDBJ databases">
        <authorList>
            <person name="Danneels B."/>
        </authorList>
    </citation>
    <scope>NUCLEOTIDE SEQUENCE</scope>
</reference>